<protein>
    <submittedName>
        <fullName evidence="1">Uncharacterized protein</fullName>
    </submittedName>
</protein>
<proteinExistence type="predicted"/>
<dbReference type="AlphaFoldDB" id="A0AAE0ZZN0"/>
<evidence type="ECO:0000313" key="1">
    <source>
        <dbReference type="EMBL" id="KAK3777921.1"/>
    </source>
</evidence>
<keyword evidence="2" id="KW-1185">Reference proteome</keyword>
<dbReference type="EMBL" id="JAWDGP010003056">
    <property type="protein sequence ID" value="KAK3777921.1"/>
    <property type="molecule type" value="Genomic_DNA"/>
</dbReference>
<name>A0AAE0ZZN0_9GAST</name>
<evidence type="ECO:0000313" key="2">
    <source>
        <dbReference type="Proteomes" id="UP001283361"/>
    </source>
</evidence>
<reference evidence="1" key="1">
    <citation type="journal article" date="2023" name="G3 (Bethesda)">
        <title>A reference genome for the long-term kleptoplast-retaining sea slug Elysia crispata morphotype clarki.</title>
        <authorList>
            <person name="Eastman K.E."/>
            <person name="Pendleton A.L."/>
            <person name="Shaikh M.A."/>
            <person name="Suttiyut T."/>
            <person name="Ogas R."/>
            <person name="Tomko P."/>
            <person name="Gavelis G."/>
            <person name="Widhalm J.R."/>
            <person name="Wisecaver J.H."/>
        </authorList>
    </citation>
    <scope>NUCLEOTIDE SEQUENCE</scope>
    <source>
        <strain evidence="1">ECLA1</strain>
    </source>
</reference>
<accession>A0AAE0ZZN0</accession>
<dbReference type="Proteomes" id="UP001283361">
    <property type="component" value="Unassembled WGS sequence"/>
</dbReference>
<sequence>MMVWLICRVRGKNNADDFLCFSHRFVTLSPTPSHPQKQQLILHARAVGKIGQHQKELDGLDLPLTPAVRP</sequence>
<gene>
    <name evidence="1" type="ORF">RRG08_050309</name>
</gene>
<comment type="caution">
    <text evidence="1">The sequence shown here is derived from an EMBL/GenBank/DDBJ whole genome shotgun (WGS) entry which is preliminary data.</text>
</comment>
<organism evidence="1 2">
    <name type="scientific">Elysia crispata</name>
    <name type="common">lettuce slug</name>
    <dbReference type="NCBI Taxonomy" id="231223"/>
    <lineage>
        <taxon>Eukaryota</taxon>
        <taxon>Metazoa</taxon>
        <taxon>Spiralia</taxon>
        <taxon>Lophotrochozoa</taxon>
        <taxon>Mollusca</taxon>
        <taxon>Gastropoda</taxon>
        <taxon>Heterobranchia</taxon>
        <taxon>Euthyneura</taxon>
        <taxon>Panpulmonata</taxon>
        <taxon>Sacoglossa</taxon>
        <taxon>Placobranchoidea</taxon>
        <taxon>Plakobranchidae</taxon>
        <taxon>Elysia</taxon>
    </lineage>
</organism>